<dbReference type="GO" id="GO:0005615">
    <property type="term" value="C:extracellular space"/>
    <property type="evidence" value="ECO:0007669"/>
    <property type="project" value="TreeGrafter"/>
</dbReference>
<evidence type="ECO:0000313" key="2">
    <source>
        <dbReference type="Proteomes" id="UP001328107"/>
    </source>
</evidence>
<keyword evidence="2" id="KW-1185">Reference proteome</keyword>
<dbReference type="Proteomes" id="UP001328107">
    <property type="component" value="Unassembled WGS sequence"/>
</dbReference>
<dbReference type="AlphaFoldDB" id="A0AAN5CSF7"/>
<proteinExistence type="predicted"/>
<reference evidence="2" key="1">
    <citation type="submission" date="2022-10" db="EMBL/GenBank/DDBJ databases">
        <title>Genome assembly of Pristionchus species.</title>
        <authorList>
            <person name="Yoshida K."/>
            <person name="Sommer R.J."/>
        </authorList>
    </citation>
    <scope>NUCLEOTIDE SEQUENCE [LARGE SCALE GENOMIC DNA]</scope>
    <source>
        <strain evidence="2">RS5460</strain>
    </source>
</reference>
<name>A0AAN5CSF7_9BILA</name>
<sequence length="130" mass="14659">ILKDNRGKFLTLFDIHASFVDILNEPQLRSLAGPTGLRGNSVFRPLPKGERSCRTLPIPFQFCLCEWNKTKSVDVVVNGEIAMGTVNLLNEKLRDLDMTESCESYTLKNVTDVKTIDRTDGLIEILFEVN</sequence>
<comment type="caution">
    <text evidence="1">The sequence shown here is derived from an EMBL/GenBank/DDBJ whole genome shotgun (WGS) entry which is preliminary data.</text>
</comment>
<gene>
    <name evidence="1" type="ORF">PMAYCL1PPCAC_19537</name>
</gene>
<feature type="non-terminal residue" evidence="1">
    <location>
        <position position="130"/>
    </location>
</feature>
<dbReference type="Pfam" id="PF02995">
    <property type="entry name" value="DUF229"/>
    <property type="match status" value="1"/>
</dbReference>
<dbReference type="EMBL" id="BTRK01000004">
    <property type="protein sequence ID" value="GMR49342.1"/>
    <property type="molecule type" value="Genomic_DNA"/>
</dbReference>
<evidence type="ECO:0000313" key="1">
    <source>
        <dbReference type="EMBL" id="GMR49342.1"/>
    </source>
</evidence>
<dbReference type="PANTHER" id="PTHR10974:SF75">
    <property type="entry name" value="SULFATASE DOMAIN-CONTAINING PROTEIN"/>
    <property type="match status" value="1"/>
</dbReference>
<feature type="non-terminal residue" evidence="1">
    <location>
        <position position="1"/>
    </location>
</feature>
<accession>A0AAN5CSF7</accession>
<protein>
    <submittedName>
        <fullName evidence="1">Uncharacterized protein</fullName>
    </submittedName>
</protein>
<dbReference type="InterPro" id="IPR004245">
    <property type="entry name" value="DUF229"/>
</dbReference>
<dbReference type="PANTHER" id="PTHR10974">
    <property type="entry name" value="FI08016P-RELATED"/>
    <property type="match status" value="1"/>
</dbReference>
<organism evidence="1 2">
    <name type="scientific">Pristionchus mayeri</name>
    <dbReference type="NCBI Taxonomy" id="1317129"/>
    <lineage>
        <taxon>Eukaryota</taxon>
        <taxon>Metazoa</taxon>
        <taxon>Ecdysozoa</taxon>
        <taxon>Nematoda</taxon>
        <taxon>Chromadorea</taxon>
        <taxon>Rhabditida</taxon>
        <taxon>Rhabditina</taxon>
        <taxon>Diplogasteromorpha</taxon>
        <taxon>Diplogasteroidea</taxon>
        <taxon>Neodiplogasteridae</taxon>
        <taxon>Pristionchus</taxon>
    </lineage>
</organism>